<evidence type="ECO:0000256" key="5">
    <source>
        <dbReference type="ARBA" id="ARBA00022679"/>
    </source>
</evidence>
<evidence type="ECO:0000256" key="3">
    <source>
        <dbReference type="ARBA" id="ARBA00012438"/>
    </source>
</evidence>
<feature type="transmembrane region" description="Helical" evidence="9">
    <location>
        <begin position="12"/>
        <end position="33"/>
    </location>
</feature>
<feature type="coiled-coil region" evidence="8">
    <location>
        <begin position="223"/>
        <end position="250"/>
    </location>
</feature>
<dbReference type="InterPro" id="IPR050351">
    <property type="entry name" value="BphY/WalK/GraS-like"/>
</dbReference>
<dbReference type="SMART" id="SM00304">
    <property type="entry name" value="HAMP"/>
    <property type="match status" value="1"/>
</dbReference>
<dbReference type="STRING" id="48256.CLHUN_24020"/>
<dbReference type="InterPro" id="IPR003660">
    <property type="entry name" value="HAMP_dom"/>
</dbReference>
<feature type="transmembrane region" description="Helical" evidence="9">
    <location>
        <begin position="164"/>
        <end position="187"/>
    </location>
</feature>
<dbReference type="InterPro" id="IPR003594">
    <property type="entry name" value="HATPase_dom"/>
</dbReference>
<dbReference type="InterPro" id="IPR004358">
    <property type="entry name" value="Sig_transdc_His_kin-like_C"/>
</dbReference>
<dbReference type="CDD" id="cd00082">
    <property type="entry name" value="HisKA"/>
    <property type="match status" value="1"/>
</dbReference>
<keyword evidence="4" id="KW-0597">Phosphoprotein</keyword>
<dbReference type="Pfam" id="PF00672">
    <property type="entry name" value="HAMP"/>
    <property type="match status" value="1"/>
</dbReference>
<comment type="caution">
    <text evidence="12">The sequence shown here is derived from an EMBL/GenBank/DDBJ whole genome shotgun (WGS) entry which is preliminary data.</text>
</comment>
<dbReference type="Pfam" id="PF00512">
    <property type="entry name" value="HisKA"/>
    <property type="match status" value="1"/>
</dbReference>
<evidence type="ECO:0000256" key="6">
    <source>
        <dbReference type="ARBA" id="ARBA00022777"/>
    </source>
</evidence>
<gene>
    <name evidence="12" type="primary">baeS_2</name>
    <name evidence="12" type="ORF">CLHUN_24020</name>
</gene>
<dbReference type="Gene3D" id="6.10.340.10">
    <property type="match status" value="1"/>
</dbReference>
<reference evidence="12 13" key="1">
    <citation type="submission" date="2017-03" db="EMBL/GenBank/DDBJ databases">
        <title>Genome sequence of Clostridium hungatei DSM 14427.</title>
        <authorList>
            <person name="Poehlein A."/>
            <person name="Daniel R."/>
        </authorList>
    </citation>
    <scope>NUCLEOTIDE SEQUENCE [LARGE SCALE GENOMIC DNA]</scope>
    <source>
        <strain evidence="12 13">DSM 14427</strain>
    </source>
</reference>
<dbReference type="Pfam" id="PF02518">
    <property type="entry name" value="HATPase_c"/>
    <property type="match status" value="1"/>
</dbReference>
<keyword evidence="9" id="KW-1133">Transmembrane helix</keyword>
<evidence type="ECO:0000256" key="4">
    <source>
        <dbReference type="ARBA" id="ARBA00022553"/>
    </source>
</evidence>
<dbReference type="CDD" id="cd00075">
    <property type="entry name" value="HATPase"/>
    <property type="match status" value="1"/>
</dbReference>
<dbReference type="Gene3D" id="3.30.565.10">
    <property type="entry name" value="Histidine kinase-like ATPase, C-terminal domain"/>
    <property type="match status" value="1"/>
</dbReference>
<dbReference type="GO" id="GO:0016036">
    <property type="term" value="P:cellular response to phosphate starvation"/>
    <property type="evidence" value="ECO:0007669"/>
    <property type="project" value="TreeGrafter"/>
</dbReference>
<evidence type="ECO:0000313" key="13">
    <source>
        <dbReference type="Proteomes" id="UP000191554"/>
    </source>
</evidence>
<keyword evidence="9" id="KW-0472">Membrane</keyword>
<dbReference type="PROSITE" id="PS50885">
    <property type="entry name" value="HAMP"/>
    <property type="match status" value="1"/>
</dbReference>
<dbReference type="GO" id="GO:0000155">
    <property type="term" value="F:phosphorelay sensor kinase activity"/>
    <property type="evidence" value="ECO:0007669"/>
    <property type="project" value="InterPro"/>
</dbReference>
<evidence type="ECO:0000259" key="10">
    <source>
        <dbReference type="PROSITE" id="PS50109"/>
    </source>
</evidence>
<feature type="domain" description="Histidine kinase" evidence="10">
    <location>
        <begin position="250"/>
        <end position="463"/>
    </location>
</feature>
<dbReference type="GO" id="GO:0004721">
    <property type="term" value="F:phosphoprotein phosphatase activity"/>
    <property type="evidence" value="ECO:0007669"/>
    <property type="project" value="TreeGrafter"/>
</dbReference>
<organism evidence="12 13">
    <name type="scientific">Ruminiclostridium hungatei</name>
    <name type="common">Clostridium hungatei</name>
    <dbReference type="NCBI Taxonomy" id="48256"/>
    <lineage>
        <taxon>Bacteria</taxon>
        <taxon>Bacillati</taxon>
        <taxon>Bacillota</taxon>
        <taxon>Clostridia</taxon>
        <taxon>Eubacteriales</taxon>
        <taxon>Oscillospiraceae</taxon>
        <taxon>Ruminiclostridium</taxon>
    </lineage>
</organism>
<dbReference type="OrthoDB" id="9762826at2"/>
<dbReference type="InterPro" id="IPR036097">
    <property type="entry name" value="HisK_dim/P_sf"/>
</dbReference>
<dbReference type="PROSITE" id="PS50109">
    <property type="entry name" value="HIS_KIN"/>
    <property type="match status" value="1"/>
</dbReference>
<evidence type="ECO:0000256" key="9">
    <source>
        <dbReference type="SAM" id="Phobius"/>
    </source>
</evidence>
<evidence type="ECO:0000259" key="11">
    <source>
        <dbReference type="PROSITE" id="PS50885"/>
    </source>
</evidence>
<dbReference type="CDD" id="cd06225">
    <property type="entry name" value="HAMP"/>
    <property type="match status" value="1"/>
</dbReference>
<name>A0A1V4SIF1_RUMHU</name>
<keyword evidence="13" id="KW-1185">Reference proteome</keyword>
<dbReference type="AlphaFoldDB" id="A0A1V4SIF1"/>
<dbReference type="SMART" id="SM00387">
    <property type="entry name" value="HATPase_c"/>
    <property type="match status" value="1"/>
</dbReference>
<evidence type="ECO:0000256" key="8">
    <source>
        <dbReference type="SAM" id="Coils"/>
    </source>
</evidence>
<proteinExistence type="predicted"/>
<evidence type="ECO:0000313" key="12">
    <source>
        <dbReference type="EMBL" id="OPX43682.1"/>
    </source>
</evidence>
<keyword evidence="5 12" id="KW-0808">Transferase</keyword>
<dbReference type="EMBL" id="MZGX01000015">
    <property type="protein sequence ID" value="OPX43682.1"/>
    <property type="molecule type" value="Genomic_DNA"/>
</dbReference>
<evidence type="ECO:0000256" key="7">
    <source>
        <dbReference type="ARBA" id="ARBA00023012"/>
    </source>
</evidence>
<dbReference type="SUPFAM" id="SSF47384">
    <property type="entry name" value="Homodimeric domain of signal transducing histidine kinase"/>
    <property type="match status" value="1"/>
</dbReference>
<dbReference type="InterPro" id="IPR003661">
    <property type="entry name" value="HisK_dim/P_dom"/>
</dbReference>
<dbReference type="EC" id="2.7.13.3" evidence="3"/>
<dbReference type="RefSeq" id="WP_080064831.1">
    <property type="nucleotide sequence ID" value="NZ_MZGX01000015.1"/>
</dbReference>
<dbReference type="SMART" id="SM00388">
    <property type="entry name" value="HisKA"/>
    <property type="match status" value="1"/>
</dbReference>
<dbReference type="PANTHER" id="PTHR45453:SF1">
    <property type="entry name" value="PHOSPHATE REGULON SENSOR PROTEIN PHOR"/>
    <property type="match status" value="1"/>
</dbReference>
<accession>A0A1V4SIF1</accession>
<dbReference type="InterPro" id="IPR036890">
    <property type="entry name" value="HATPase_C_sf"/>
</dbReference>
<feature type="domain" description="HAMP" evidence="11">
    <location>
        <begin position="189"/>
        <end position="242"/>
    </location>
</feature>
<sequence>MMNSLRTKLSLSYIIAAVIIVFLINILTNLFVVKHFKEYVNENQQLRNKEIVATLAAQYKGNGKWNLDSVASIGESYLVNGIIIKVVDAKGSILWDAKEHNNGMCQKIIEHMAANASGASETKASQYSAVPYSLYSSLNKVGMVEIGPYLPDYLNEHDKAFIEAFNGVLMGVGVFSLIFALLLGTIMSRRLSSPISRVISAAGSISKGFYNERIAQSTNITEIIELTSTVNNLAESLEQQEALRKRLTGDVAHELRTPLATLQSHMEAMIDGIWTADAERLRSCHEEIVRISKLVGDLEKLTKYENEKLVMEKTDFDVGELAKRLLQNFESQFLGKDIRLEFTETEAIIYADRDKISQVLVNLFSNALKFTAAGGRVSVLVLREQGCVKIVVEDNGVGIPGEDLPYIFERFYRADKSRNRLTGGSGIGLTISRAIINAHEGSIDVESIPDRGTKFTVILPESFTQG</sequence>
<dbReference type="PANTHER" id="PTHR45453">
    <property type="entry name" value="PHOSPHATE REGULON SENSOR PROTEIN PHOR"/>
    <property type="match status" value="1"/>
</dbReference>
<evidence type="ECO:0000256" key="1">
    <source>
        <dbReference type="ARBA" id="ARBA00000085"/>
    </source>
</evidence>
<keyword evidence="6 12" id="KW-0418">Kinase</keyword>
<dbReference type="InterPro" id="IPR005467">
    <property type="entry name" value="His_kinase_dom"/>
</dbReference>
<comment type="subcellular location">
    <subcellularLocation>
        <location evidence="2">Membrane</location>
    </subcellularLocation>
</comment>
<dbReference type="FunFam" id="3.30.565.10:FF:000006">
    <property type="entry name" value="Sensor histidine kinase WalK"/>
    <property type="match status" value="1"/>
</dbReference>
<keyword evidence="7" id="KW-0902">Two-component regulatory system</keyword>
<comment type="catalytic activity">
    <reaction evidence="1">
        <text>ATP + protein L-histidine = ADP + protein N-phospho-L-histidine.</text>
        <dbReference type="EC" id="2.7.13.3"/>
    </reaction>
</comment>
<evidence type="ECO:0000256" key="2">
    <source>
        <dbReference type="ARBA" id="ARBA00004370"/>
    </source>
</evidence>
<dbReference type="GO" id="GO:0005886">
    <property type="term" value="C:plasma membrane"/>
    <property type="evidence" value="ECO:0007669"/>
    <property type="project" value="TreeGrafter"/>
</dbReference>
<dbReference type="Gene3D" id="1.10.287.130">
    <property type="match status" value="1"/>
</dbReference>
<dbReference type="Proteomes" id="UP000191554">
    <property type="component" value="Unassembled WGS sequence"/>
</dbReference>
<keyword evidence="8" id="KW-0175">Coiled coil</keyword>
<dbReference type="PRINTS" id="PR00344">
    <property type="entry name" value="BCTRLSENSOR"/>
</dbReference>
<dbReference type="SUPFAM" id="SSF55874">
    <property type="entry name" value="ATPase domain of HSP90 chaperone/DNA topoisomerase II/histidine kinase"/>
    <property type="match status" value="1"/>
</dbReference>
<protein>
    <recommendedName>
        <fullName evidence="3">histidine kinase</fullName>
        <ecNumber evidence="3">2.7.13.3</ecNumber>
    </recommendedName>
</protein>
<keyword evidence="9" id="KW-0812">Transmembrane</keyword>